<reference evidence="2 3" key="1">
    <citation type="submission" date="2023-04" db="EMBL/GenBank/DDBJ databases">
        <title>A novel bacteria isolated from coastal sediment.</title>
        <authorList>
            <person name="Liu X.-J."/>
            <person name="Du Z.-J."/>
        </authorList>
    </citation>
    <scope>NUCLEOTIDE SEQUENCE [LARGE SCALE GENOMIC DNA]</scope>
    <source>
        <strain evidence="2 3">SDUM461004</strain>
    </source>
</reference>
<accession>A0ABU1ALU8</accession>
<dbReference type="InterPro" id="IPR018744">
    <property type="entry name" value="DUF2293"/>
</dbReference>
<dbReference type="EMBL" id="JARXIC010000032">
    <property type="protein sequence ID" value="MDQ8195761.1"/>
    <property type="molecule type" value="Genomic_DNA"/>
</dbReference>
<sequence>MLESQIVRPSPKPRHVFTLQGELLPVPTGWALLPPGDAALSRRIKQDGPTWTVKEKKGRKEFSRGIWAPAHRIEALQTARNLEKSDPAYTQKLEAGRARRAKAEVSYAEDFTQALRDYLNFHPRYALLADRLSQLIAAHATPVGSGTVARTKRIPIEQRAEAATIAWLRHQTTAYDHMQIPRVKGARREVRRMLAKESKRLLEAYRKGTRIDVENCPLQKAIR</sequence>
<dbReference type="Proteomes" id="UP001243717">
    <property type="component" value="Unassembled WGS sequence"/>
</dbReference>
<protein>
    <submittedName>
        <fullName evidence="2">DUF2293 domain-containing protein</fullName>
    </submittedName>
</protein>
<dbReference type="Pfam" id="PF10056">
    <property type="entry name" value="DUF2293"/>
    <property type="match status" value="1"/>
</dbReference>
<keyword evidence="3" id="KW-1185">Reference proteome</keyword>
<gene>
    <name evidence="2" type="ORF">QEH59_15115</name>
</gene>
<feature type="domain" description="DUF2293" evidence="1">
    <location>
        <begin position="121"/>
        <end position="206"/>
    </location>
</feature>
<organism evidence="2 3">
    <name type="scientific">Thalassobacterium sedimentorum</name>
    <dbReference type="NCBI Taxonomy" id="3041258"/>
    <lineage>
        <taxon>Bacteria</taxon>
        <taxon>Pseudomonadati</taxon>
        <taxon>Verrucomicrobiota</taxon>
        <taxon>Opitutia</taxon>
        <taxon>Puniceicoccales</taxon>
        <taxon>Coraliomargaritaceae</taxon>
        <taxon>Thalassobacterium</taxon>
    </lineage>
</organism>
<name>A0ABU1ALU8_9BACT</name>
<dbReference type="RefSeq" id="WP_308986212.1">
    <property type="nucleotide sequence ID" value="NZ_JARXIC010000032.1"/>
</dbReference>
<evidence type="ECO:0000259" key="1">
    <source>
        <dbReference type="Pfam" id="PF10056"/>
    </source>
</evidence>
<evidence type="ECO:0000313" key="2">
    <source>
        <dbReference type="EMBL" id="MDQ8195761.1"/>
    </source>
</evidence>
<evidence type="ECO:0000313" key="3">
    <source>
        <dbReference type="Proteomes" id="UP001243717"/>
    </source>
</evidence>
<comment type="caution">
    <text evidence="2">The sequence shown here is derived from an EMBL/GenBank/DDBJ whole genome shotgun (WGS) entry which is preliminary data.</text>
</comment>
<proteinExistence type="predicted"/>